<dbReference type="AlphaFoldDB" id="A0AA36IY89"/>
<dbReference type="Pfam" id="PF05118">
    <property type="entry name" value="Asp_Arg_Hydrox"/>
    <property type="match status" value="1"/>
</dbReference>
<evidence type="ECO:0000259" key="2">
    <source>
        <dbReference type="Pfam" id="PF05118"/>
    </source>
</evidence>
<dbReference type="Proteomes" id="UP001178507">
    <property type="component" value="Unassembled WGS sequence"/>
</dbReference>
<dbReference type="GO" id="GO:0005783">
    <property type="term" value="C:endoplasmic reticulum"/>
    <property type="evidence" value="ECO:0007669"/>
    <property type="project" value="TreeGrafter"/>
</dbReference>
<dbReference type="PANTHER" id="PTHR12366">
    <property type="entry name" value="ASPARTYL/ASPARAGINYL BETA-HYDROXYLASE"/>
    <property type="match status" value="1"/>
</dbReference>
<keyword evidence="4" id="KW-1185">Reference proteome</keyword>
<sequence>MVMHPCVLELQQFLQDQNDTQKRSTALSCVNQVMETSQDYWELKNMTHLLLDLDTKVHVFDKGSRSNEFIDAGIGFAKRLMSHPECLSEFDTKGELQCRCVPLYGKVATLKLKNAGKMEEAKELFQSLRQLEWKGAARSYGPGEAIPWDDFHHTPQIWVPNLRSMPLWDRDTWKDLPICSLLEEHFPVIQEETARAMADEASAGFEDAYRFLYEKGEWNRVLLYHGRKFTEECDRVFPKTCALLRQWLPSKPGLPWTSDQNEQVMVIKMKQGTDVETHSGPANNILNIHLGISGLEGAKLFVANETYTWEEGKVIAWDGSYDHRVHCLDCKETRVIMMVRYMHPDMSPAHYKGHERTHFEEVPVEMQ</sequence>
<dbReference type="InterPro" id="IPR027443">
    <property type="entry name" value="IPNS-like_sf"/>
</dbReference>
<dbReference type="PANTHER" id="PTHR12366:SF32">
    <property type="entry name" value="ASPARTATE BETA-HYDROXYLASE ISOFORM X1"/>
    <property type="match status" value="1"/>
</dbReference>
<comment type="similarity">
    <text evidence="1">Belongs to the aspartyl/asparaginyl beta-hydroxylase family.</text>
</comment>
<organism evidence="3 4">
    <name type="scientific">Effrenium voratum</name>
    <dbReference type="NCBI Taxonomy" id="2562239"/>
    <lineage>
        <taxon>Eukaryota</taxon>
        <taxon>Sar</taxon>
        <taxon>Alveolata</taxon>
        <taxon>Dinophyceae</taxon>
        <taxon>Suessiales</taxon>
        <taxon>Symbiodiniaceae</taxon>
        <taxon>Effrenium</taxon>
    </lineage>
</organism>
<evidence type="ECO:0000313" key="4">
    <source>
        <dbReference type="Proteomes" id="UP001178507"/>
    </source>
</evidence>
<dbReference type="SUPFAM" id="SSF51197">
    <property type="entry name" value="Clavaminate synthase-like"/>
    <property type="match status" value="1"/>
</dbReference>
<proteinExistence type="inferred from homology"/>
<comment type="caution">
    <text evidence="3">The sequence shown here is derived from an EMBL/GenBank/DDBJ whole genome shotgun (WGS) entry which is preliminary data.</text>
</comment>
<evidence type="ECO:0000313" key="3">
    <source>
        <dbReference type="EMBL" id="CAJ1395682.1"/>
    </source>
</evidence>
<dbReference type="GO" id="GO:0062101">
    <property type="term" value="F:peptidyl-aspartic acid 3-dioxygenase activity"/>
    <property type="evidence" value="ECO:0007669"/>
    <property type="project" value="InterPro"/>
</dbReference>
<name>A0AA36IY89_9DINO</name>
<protein>
    <recommendedName>
        <fullName evidence="2">Aspartyl/asparaginy/proline hydroxylase domain-containing protein</fullName>
    </recommendedName>
</protein>
<feature type="domain" description="Aspartyl/asparaginy/proline hydroxylase" evidence="2">
    <location>
        <begin position="183"/>
        <end position="344"/>
    </location>
</feature>
<gene>
    <name evidence="3" type="ORF">EVOR1521_LOCUS20063</name>
</gene>
<reference evidence="3" key="1">
    <citation type="submission" date="2023-08" db="EMBL/GenBank/DDBJ databases">
        <authorList>
            <person name="Chen Y."/>
            <person name="Shah S."/>
            <person name="Dougan E. K."/>
            <person name="Thang M."/>
            <person name="Chan C."/>
        </authorList>
    </citation>
    <scope>NUCLEOTIDE SEQUENCE</scope>
</reference>
<dbReference type="EMBL" id="CAUJNA010003206">
    <property type="protein sequence ID" value="CAJ1395682.1"/>
    <property type="molecule type" value="Genomic_DNA"/>
</dbReference>
<dbReference type="InterPro" id="IPR039038">
    <property type="entry name" value="ASPH"/>
</dbReference>
<accession>A0AA36IY89</accession>
<dbReference type="Gene3D" id="2.60.120.330">
    <property type="entry name" value="B-lactam Antibiotic, Isopenicillin N Synthase, Chain"/>
    <property type="match status" value="1"/>
</dbReference>
<dbReference type="InterPro" id="IPR007803">
    <property type="entry name" value="Asp/Arg/Pro-Hydrxlase"/>
</dbReference>
<evidence type="ECO:0000256" key="1">
    <source>
        <dbReference type="ARBA" id="ARBA00007730"/>
    </source>
</evidence>